<dbReference type="InterPro" id="IPR058921">
    <property type="entry name" value="PAP/OAS1-rel"/>
</dbReference>
<accession>A0A024TCQ8</accession>
<feature type="domain" description="PAP/OAS1 substrate-binding-related" evidence="2">
    <location>
        <begin position="687"/>
        <end position="749"/>
    </location>
</feature>
<evidence type="ECO:0000259" key="2">
    <source>
        <dbReference type="Pfam" id="PF26180"/>
    </source>
</evidence>
<dbReference type="VEuPathDB" id="FungiDB:H310_13667"/>
<sequence>MSTPAAAPPMTALEEQRRRLQLEREKMRSRSRPKPAADAKSVVHQEPTASDATSDRRSSSRESISPPSPLESRSSSSSRHGHGSVVNVPAFPLFRPEASTERKARGSNDKLKVSAWNKVKSIDVKRELAENVVVQVLDDSEASLPQAASAVDTPFRISVQLRDTSWRVTRRISDYILLRPLVPNLPPLDAITADMPYAAVRMSFQVALQSAVRLIDPWTTDAFVEFFDNHFGIFALMLHAKQLTDRLVTVETAHATTKAHLKACQDAVGSQQVLLNTLKQLPAPTTAACPTAPPSFLPLASSFPSALSAPFTASPPSSALWESTWGSASPTLCMLSTPSRHLATQTPMWVPSNDLPTAADLRIVRVVSQLSPTPAAVTHRLRIFHSISSIIKRKLLPVQAQVMLVGGSAAHVFLPDSPLRIGVFIPSNSSTTTPSTSADLHWHMKVNEGLCQASNAVCHAPCTNDDSTSLLLIQHVELSNAVGNDPHVTCNVGQVMVDICANPMHDIRAAYFISSIDSLIGRNHLFKRSVLLVHGWLLYEGNTPSGSASHSSDPRSTFASNGLFNDSATNPSSLSLYAIATLVLYVFNLFHDSIHMPLQAAAHFFGLFAAFPWDGFCVAIEGPRDLRSLTSPPQRPRDGAAPLWLSQQILRMHRSGQLDPPMAPVGPHTAVFCNDEVKDESDADEVARMLQFPIKSINIMDPIDSRVNLGHALSAKQATQFRQALDHGATKLHSVLAAMKKEMTAAVSTSLGSTSSVSLLDGCFRGVSTRFQSGWRPDTAVVVPFDHPDRHALADDLLQSLTLLPQDSSSMPPALCPFSTSLDAPPPEDTLAVCLESLRHDVLVCDFVVTGRVTAPAVYSMAMEVLANRGAMPIGEIGKCLQEMVTSTAAALSVVLKEQFGGLKKFLEQYPAVFIVSSDHPFNPKVYLQRMLTESSAAQVLDGTLVDASRKKKPKPTRRKKHDKDDDANSPRSISLALLPSEQGHAGPPPPGFGFPSSQHGRSLSFESSLKKSAAAFVPADHISRRMMEMPTKS</sequence>
<feature type="compositionally biased region" description="Basic and acidic residues" evidence="1">
    <location>
        <begin position="14"/>
        <end position="28"/>
    </location>
</feature>
<protein>
    <recommendedName>
        <fullName evidence="2">PAP/OAS1 substrate-binding-related domain-containing protein</fullName>
    </recommendedName>
</protein>
<dbReference type="EMBL" id="KI914006">
    <property type="protein sequence ID" value="ETV91838.1"/>
    <property type="molecule type" value="Genomic_DNA"/>
</dbReference>
<organism evidence="3">
    <name type="scientific">Aphanomyces invadans</name>
    <dbReference type="NCBI Taxonomy" id="157072"/>
    <lineage>
        <taxon>Eukaryota</taxon>
        <taxon>Sar</taxon>
        <taxon>Stramenopiles</taxon>
        <taxon>Oomycota</taxon>
        <taxon>Saprolegniomycetes</taxon>
        <taxon>Saprolegniales</taxon>
        <taxon>Verrucalvaceae</taxon>
        <taxon>Aphanomyces</taxon>
    </lineage>
</organism>
<dbReference type="InterPro" id="IPR058920">
    <property type="entry name" value="PAP-OAS1-bd-rel"/>
</dbReference>
<evidence type="ECO:0000256" key="1">
    <source>
        <dbReference type="SAM" id="MobiDB-lite"/>
    </source>
</evidence>
<evidence type="ECO:0000313" key="3">
    <source>
        <dbReference type="EMBL" id="ETV91838.1"/>
    </source>
</evidence>
<dbReference type="STRING" id="157072.A0A024TCQ8"/>
<feature type="domain" description="PAP/OAS1 substrate-binding-related" evidence="2">
    <location>
        <begin position="574"/>
        <end position="653"/>
    </location>
</feature>
<dbReference type="AlphaFoldDB" id="A0A024TCQ8"/>
<feature type="region of interest" description="Disordered" evidence="1">
    <location>
        <begin position="1"/>
        <end position="87"/>
    </location>
</feature>
<feature type="compositionally biased region" description="Basic residues" evidence="1">
    <location>
        <begin position="950"/>
        <end position="962"/>
    </location>
</feature>
<gene>
    <name evidence="3" type="ORF">H310_13667</name>
</gene>
<proteinExistence type="predicted"/>
<reference evidence="3" key="1">
    <citation type="submission" date="2013-12" db="EMBL/GenBank/DDBJ databases">
        <title>The Genome Sequence of Aphanomyces invadans NJM9701.</title>
        <authorList>
            <consortium name="The Broad Institute Genomics Platform"/>
            <person name="Russ C."/>
            <person name="Tyler B."/>
            <person name="van West P."/>
            <person name="Dieguez-Uribeondo J."/>
            <person name="Young S.K."/>
            <person name="Zeng Q."/>
            <person name="Gargeya S."/>
            <person name="Fitzgerald M."/>
            <person name="Abouelleil A."/>
            <person name="Alvarado L."/>
            <person name="Chapman S.B."/>
            <person name="Gainer-Dewar J."/>
            <person name="Goldberg J."/>
            <person name="Griggs A."/>
            <person name="Gujja S."/>
            <person name="Hansen M."/>
            <person name="Howarth C."/>
            <person name="Imamovic A."/>
            <person name="Ireland A."/>
            <person name="Larimer J."/>
            <person name="McCowan C."/>
            <person name="Murphy C."/>
            <person name="Pearson M."/>
            <person name="Poon T.W."/>
            <person name="Priest M."/>
            <person name="Roberts A."/>
            <person name="Saif S."/>
            <person name="Shea T."/>
            <person name="Sykes S."/>
            <person name="Wortman J."/>
            <person name="Nusbaum C."/>
            <person name="Birren B."/>
        </authorList>
    </citation>
    <scope>NUCLEOTIDE SEQUENCE [LARGE SCALE GENOMIC DNA]</scope>
    <source>
        <strain evidence="3">NJM9701</strain>
    </source>
</reference>
<feature type="compositionally biased region" description="Low complexity" evidence="1">
    <location>
        <begin position="61"/>
        <end position="78"/>
    </location>
</feature>
<name>A0A024TCQ8_9STRA</name>
<dbReference type="GeneID" id="20090717"/>
<dbReference type="RefSeq" id="XP_008879475.1">
    <property type="nucleotide sequence ID" value="XM_008881253.1"/>
</dbReference>
<feature type="region of interest" description="Disordered" evidence="1">
    <location>
        <begin position="943"/>
        <end position="1008"/>
    </location>
</feature>
<dbReference type="Pfam" id="PF26180">
    <property type="entry name" value="PAP-OAS1"/>
    <property type="match status" value="2"/>
</dbReference>
<dbReference type="PANTHER" id="PTHR45979:SF30">
    <property type="entry name" value="NUCLEOTIDYLTRANSFERASE"/>
    <property type="match status" value="1"/>
</dbReference>
<dbReference type="PANTHER" id="PTHR45979">
    <property type="entry name" value="PAP/OAS1 SUBSTRATE-BINDING DOMAIN SUPERFAMILY"/>
    <property type="match status" value="1"/>
</dbReference>
<dbReference type="OrthoDB" id="273917at2759"/>
<dbReference type="eggNOG" id="KOG1906">
    <property type="taxonomic scope" value="Eukaryota"/>
</dbReference>